<evidence type="ECO:0000313" key="3">
    <source>
        <dbReference type="Proteomes" id="UP000316759"/>
    </source>
</evidence>
<accession>A0A504Z6N0</accession>
<dbReference type="EMBL" id="SUNJ01003074">
    <property type="protein sequence ID" value="TPP65508.1"/>
    <property type="molecule type" value="Genomic_DNA"/>
</dbReference>
<feature type="region of interest" description="Disordered" evidence="1">
    <location>
        <begin position="40"/>
        <end position="82"/>
    </location>
</feature>
<sequence>MSVAYDLHQLPPQSAFVVPPHHFGGSMPMLVDPHECCAAHTANPHNTRLDARQQSRARPSKSMQPPSEFADHHHPNQPSLPNRIWLAPAGHVVGAVVYRSHIQIPSDVRLCRI</sequence>
<name>A0A504Z6N0_FASGI</name>
<organism evidence="2 3">
    <name type="scientific">Fasciola gigantica</name>
    <name type="common">Giant liver fluke</name>
    <dbReference type="NCBI Taxonomy" id="46835"/>
    <lineage>
        <taxon>Eukaryota</taxon>
        <taxon>Metazoa</taxon>
        <taxon>Spiralia</taxon>
        <taxon>Lophotrochozoa</taxon>
        <taxon>Platyhelminthes</taxon>
        <taxon>Trematoda</taxon>
        <taxon>Digenea</taxon>
        <taxon>Plagiorchiida</taxon>
        <taxon>Echinostomata</taxon>
        <taxon>Echinostomatoidea</taxon>
        <taxon>Fasciolidae</taxon>
        <taxon>Fasciola</taxon>
    </lineage>
</organism>
<feature type="compositionally biased region" description="Polar residues" evidence="1">
    <location>
        <begin position="54"/>
        <end position="65"/>
    </location>
</feature>
<proteinExistence type="predicted"/>
<gene>
    <name evidence="2" type="ORF">FGIG_03304</name>
</gene>
<evidence type="ECO:0000256" key="1">
    <source>
        <dbReference type="SAM" id="MobiDB-lite"/>
    </source>
</evidence>
<keyword evidence="3" id="KW-1185">Reference proteome</keyword>
<dbReference type="Proteomes" id="UP000316759">
    <property type="component" value="Unassembled WGS sequence"/>
</dbReference>
<comment type="caution">
    <text evidence="2">The sequence shown here is derived from an EMBL/GenBank/DDBJ whole genome shotgun (WGS) entry which is preliminary data.</text>
</comment>
<protein>
    <submittedName>
        <fullName evidence="2">Uncharacterized protein</fullName>
    </submittedName>
</protein>
<dbReference type="AlphaFoldDB" id="A0A504Z6N0"/>
<evidence type="ECO:0000313" key="2">
    <source>
        <dbReference type="EMBL" id="TPP65508.1"/>
    </source>
</evidence>
<reference evidence="2 3" key="1">
    <citation type="submission" date="2019-04" db="EMBL/GenBank/DDBJ databases">
        <title>Annotation for the trematode Fasciola gigantica.</title>
        <authorList>
            <person name="Choi Y.-J."/>
        </authorList>
    </citation>
    <scope>NUCLEOTIDE SEQUENCE [LARGE SCALE GENOMIC DNA]</scope>
    <source>
        <strain evidence="2">Uganda_cow_1</strain>
    </source>
</reference>